<dbReference type="KEGG" id="care:LT85_2983"/>
<protein>
    <submittedName>
        <fullName evidence="1">Uncharacterized protein</fullName>
    </submittedName>
</protein>
<dbReference type="Proteomes" id="UP000030302">
    <property type="component" value="Chromosome"/>
</dbReference>
<reference evidence="2" key="1">
    <citation type="journal article" date="2014" name="Soil Biol. Biochem.">
        <title>Structure and function of bacterial communities in ageing soils: Insights from the Mendocino ecological staircase.</title>
        <authorList>
            <person name="Uroz S."/>
            <person name="Tech J.J."/>
            <person name="Sawaya N.A."/>
            <person name="Frey-Klett P."/>
            <person name="Leveau J.H.J."/>
        </authorList>
    </citation>
    <scope>NUCLEOTIDE SEQUENCE [LARGE SCALE GENOMIC DNA]</scope>
    <source>
        <strain evidence="2">Cal35</strain>
    </source>
</reference>
<dbReference type="EMBL" id="CP009962">
    <property type="protein sequence ID" value="AIY42141.1"/>
    <property type="molecule type" value="Genomic_DNA"/>
</dbReference>
<organism evidence="1 2">
    <name type="scientific">Collimonas arenae</name>
    <dbReference type="NCBI Taxonomy" id="279058"/>
    <lineage>
        <taxon>Bacteria</taxon>
        <taxon>Pseudomonadati</taxon>
        <taxon>Pseudomonadota</taxon>
        <taxon>Betaproteobacteria</taxon>
        <taxon>Burkholderiales</taxon>
        <taxon>Oxalobacteraceae</taxon>
        <taxon>Collimonas</taxon>
    </lineage>
</organism>
<accession>A0A0A1FC77</accession>
<sequence length="61" mass="7298">MKYRKQICFHVSTKWAEDAVSENERQVVCKICRWRHTSCRLSLIRIRKGSEFKERTANLGL</sequence>
<proteinExistence type="predicted"/>
<dbReference type="AlphaFoldDB" id="A0A0A1FC77"/>
<name>A0A0A1FC77_9BURK</name>
<dbReference type="HOGENOM" id="CLU_2914539_0_0_4"/>
<evidence type="ECO:0000313" key="1">
    <source>
        <dbReference type="EMBL" id="AIY42141.1"/>
    </source>
</evidence>
<keyword evidence="2" id="KW-1185">Reference proteome</keyword>
<evidence type="ECO:0000313" key="2">
    <source>
        <dbReference type="Proteomes" id="UP000030302"/>
    </source>
</evidence>
<gene>
    <name evidence="1" type="ORF">LT85_2983</name>
</gene>